<gene>
    <name evidence="1" type="ORF">GCM10023311_07570</name>
</gene>
<dbReference type="EMBL" id="BAABJH010000001">
    <property type="protein sequence ID" value="GAA4886694.1"/>
    <property type="molecule type" value="Genomic_DNA"/>
</dbReference>
<comment type="caution">
    <text evidence="1">The sequence shown here is derived from an EMBL/GenBank/DDBJ whole genome shotgun (WGS) entry which is preliminary data.</text>
</comment>
<keyword evidence="2" id="KW-1185">Reference proteome</keyword>
<name>A0ABP9F2N4_9FLAO</name>
<evidence type="ECO:0000313" key="2">
    <source>
        <dbReference type="Proteomes" id="UP001500433"/>
    </source>
</evidence>
<evidence type="ECO:0000313" key="1">
    <source>
        <dbReference type="EMBL" id="GAA4886694.1"/>
    </source>
</evidence>
<proteinExistence type="predicted"/>
<accession>A0ABP9F2N4</accession>
<evidence type="ECO:0008006" key="3">
    <source>
        <dbReference type="Google" id="ProtNLM"/>
    </source>
</evidence>
<dbReference type="RefSeq" id="WP_345272710.1">
    <property type="nucleotide sequence ID" value="NZ_BAABJH010000001.1"/>
</dbReference>
<sequence length="187" mass="21211">MKKITLTLIFCGLTIIAKSQNASVEKSTYGIQTGFLGIWVNNEIKLSNQIALRSEIGFDSGIWGGDFYERTGFLLTPVITLEPRLYYNLNKRVSKSRRIDGNNGNFISLKTSYHPDWFVISNKDNVSVISDISIIPTWGIRRNIGKHFTYETGIGIGYRYVFAKQAGFLENESEVAVNLHLRIGYKF</sequence>
<reference evidence="2" key="1">
    <citation type="journal article" date="2019" name="Int. J. Syst. Evol. Microbiol.">
        <title>The Global Catalogue of Microorganisms (GCM) 10K type strain sequencing project: providing services to taxonomists for standard genome sequencing and annotation.</title>
        <authorList>
            <consortium name="The Broad Institute Genomics Platform"/>
            <consortium name="The Broad Institute Genome Sequencing Center for Infectious Disease"/>
            <person name="Wu L."/>
            <person name="Ma J."/>
        </authorList>
    </citation>
    <scope>NUCLEOTIDE SEQUENCE [LARGE SCALE GENOMIC DNA]</scope>
    <source>
        <strain evidence="2">JCM 18274</strain>
    </source>
</reference>
<protein>
    <recommendedName>
        <fullName evidence="3">Outer membrane protein beta-barrel domain-containing protein</fullName>
    </recommendedName>
</protein>
<organism evidence="1 2">
    <name type="scientific">Flaviramulus aquimarinus</name>
    <dbReference type="NCBI Taxonomy" id="1170456"/>
    <lineage>
        <taxon>Bacteria</taxon>
        <taxon>Pseudomonadati</taxon>
        <taxon>Bacteroidota</taxon>
        <taxon>Flavobacteriia</taxon>
        <taxon>Flavobacteriales</taxon>
        <taxon>Flavobacteriaceae</taxon>
        <taxon>Flaviramulus</taxon>
    </lineage>
</organism>
<dbReference type="Proteomes" id="UP001500433">
    <property type="component" value="Unassembled WGS sequence"/>
</dbReference>